<dbReference type="AlphaFoldDB" id="A0A1E5FAK2"/>
<sequence length="664" mass="72574">MKFIKQLVMVFSLFCTFITPAIASNAIPVGMSTSTTLSQPVTSNDNEVTMLFTIDKAEALKAEIIVPLDDATVYLVKPNGQVATSSNDVQANILSGDTQSPPLPGSYLFLPEVTNPEPGEWKIVVDFPNPSYNTVIIAQVAIQSPIAFGMAIAANQFVVGEPVPVSALLTNKGNPITGAQTSAVIIDEAGIKTRLTLKDEGVNFDAIAKDGVYSNIFVPPAEGDYLIEGITSFEEYGTTITRQTSKKIHVLPSDIEFVSLSLAPLFSSEGCVIALEQRLELDVKSAGDFAIHGYLTDGIDELNTSKRLQLKPAKQIVNLQYSTEDIFGAFDSASTLTSNPTIIYAITQDDIRISAPRIQFEEFIDLASFERCREPIEVTGSLVTTPTMSQDGTYIDSLSFEFPIHVMRSGTYTGSVNIVGAAGEYLELVSFQEPLEAGENTIKFTVPCDTFKQADGPYELNALLIYSGVDSYRQGVLGQTPPYQASDFSPPVNVTLPSNLFGLERENWQATPATQVTQHRVGGYLRAGASIPYDYETLASFDLSEVRGKIKQATLIVDFGDSTLQFPFYNVTAHIVNQTWSPNTLDYDTFCESFTICAAWSNPLTTFNNVEAGQTLRFTNSKLLEALNEKRVSGLNKLDIALTSSPYERSFFINVKQVSLFIEY</sequence>
<protein>
    <submittedName>
        <fullName evidence="2">Proprotein convertase P</fullName>
    </submittedName>
</protein>
<feature type="signal peptide" evidence="1">
    <location>
        <begin position="1"/>
        <end position="23"/>
    </location>
</feature>
<reference evidence="2 3" key="1">
    <citation type="journal article" date="2012" name="Science">
        <title>Ecological populations of bacteria act as socially cohesive units of antibiotic production and resistance.</title>
        <authorList>
            <person name="Cordero O.X."/>
            <person name="Wildschutte H."/>
            <person name="Kirkup B."/>
            <person name="Proehl S."/>
            <person name="Ngo L."/>
            <person name="Hussain F."/>
            <person name="Le Roux F."/>
            <person name="Mincer T."/>
            <person name="Polz M.F."/>
        </authorList>
    </citation>
    <scope>NUCLEOTIDE SEQUENCE [LARGE SCALE GENOMIC DNA]</scope>
    <source>
        <strain evidence="2 3">12E03</strain>
    </source>
</reference>
<evidence type="ECO:0000256" key="1">
    <source>
        <dbReference type="SAM" id="SignalP"/>
    </source>
</evidence>
<evidence type="ECO:0000313" key="2">
    <source>
        <dbReference type="EMBL" id="OEF84820.1"/>
    </source>
</evidence>
<comment type="caution">
    <text evidence="2">The sequence shown here is derived from an EMBL/GenBank/DDBJ whole genome shotgun (WGS) entry which is preliminary data.</text>
</comment>
<dbReference type="EMBL" id="AJZD02000360">
    <property type="protein sequence ID" value="OEF84820.1"/>
    <property type="molecule type" value="Genomic_DNA"/>
</dbReference>
<keyword evidence="1" id="KW-0732">Signal</keyword>
<dbReference type="OrthoDB" id="6306607at2"/>
<organism evidence="2 3">
    <name type="scientific">Vibrio splendidus 12E03</name>
    <dbReference type="NCBI Taxonomy" id="1191305"/>
    <lineage>
        <taxon>Bacteria</taxon>
        <taxon>Pseudomonadati</taxon>
        <taxon>Pseudomonadota</taxon>
        <taxon>Gammaproteobacteria</taxon>
        <taxon>Vibrionales</taxon>
        <taxon>Vibrionaceae</taxon>
        <taxon>Vibrio</taxon>
    </lineage>
</organism>
<evidence type="ECO:0000313" key="3">
    <source>
        <dbReference type="Proteomes" id="UP000094802"/>
    </source>
</evidence>
<gene>
    <name evidence="2" type="ORF">A142_13500</name>
</gene>
<dbReference type="RefSeq" id="WP_019826052.1">
    <property type="nucleotide sequence ID" value="NZ_AJZD02000360.1"/>
</dbReference>
<dbReference type="Proteomes" id="UP000094802">
    <property type="component" value="Unassembled WGS sequence"/>
</dbReference>
<proteinExistence type="predicted"/>
<dbReference type="NCBIfam" id="NF041940">
    <property type="entry name" value="choice_anch_X"/>
    <property type="match status" value="1"/>
</dbReference>
<name>A0A1E5FAK2_VIBSP</name>
<accession>A0A1E5FAK2</accession>
<feature type="chain" id="PRO_5009176146" evidence="1">
    <location>
        <begin position="24"/>
        <end position="664"/>
    </location>
</feature>